<reference evidence="5" key="1">
    <citation type="submission" date="2016-04" db="EMBL/GenBank/DDBJ databases">
        <title>Cephalotus genome sequencing.</title>
        <authorList>
            <person name="Fukushima K."/>
            <person name="Hasebe M."/>
            <person name="Fang X."/>
        </authorList>
    </citation>
    <scope>NUCLEOTIDE SEQUENCE [LARGE SCALE GENOMIC DNA]</scope>
    <source>
        <strain evidence="5">cv. St1</strain>
    </source>
</reference>
<proteinExistence type="inferred from homology"/>
<dbReference type="Proteomes" id="UP000187406">
    <property type="component" value="Unassembled WGS sequence"/>
</dbReference>
<evidence type="ECO:0000313" key="5">
    <source>
        <dbReference type="Proteomes" id="UP000187406"/>
    </source>
</evidence>
<dbReference type="PANTHER" id="PTHR24286:SF356">
    <property type="entry name" value="ENT-KAURENOIC ACID OXIDASE 2"/>
    <property type="match status" value="1"/>
</dbReference>
<comment type="caution">
    <text evidence="4">The sequence shown here is derived from an EMBL/GenBank/DDBJ whole genome shotgun (WGS) entry which is preliminary data.</text>
</comment>
<dbReference type="GO" id="GO:0010268">
    <property type="term" value="P:brassinosteroid homeostasis"/>
    <property type="evidence" value="ECO:0007669"/>
    <property type="project" value="TreeGrafter"/>
</dbReference>
<evidence type="ECO:0000256" key="1">
    <source>
        <dbReference type="ARBA" id="ARBA00010617"/>
    </source>
</evidence>
<dbReference type="Gene3D" id="1.10.630.10">
    <property type="entry name" value="Cytochrome P450"/>
    <property type="match status" value="1"/>
</dbReference>
<dbReference type="InParanoid" id="A0A1Q3D3F3"/>
<dbReference type="Pfam" id="PF00067">
    <property type="entry name" value="p450"/>
    <property type="match status" value="1"/>
</dbReference>
<accession>A0A1Q3D3F3</accession>
<dbReference type="SUPFAM" id="SSF48264">
    <property type="entry name" value="Cytochrome P450"/>
    <property type="match status" value="1"/>
</dbReference>
<evidence type="ECO:0000313" key="4">
    <source>
        <dbReference type="EMBL" id="GAV86941.1"/>
    </source>
</evidence>
<dbReference type="AlphaFoldDB" id="A0A1Q3D3F3"/>
<dbReference type="GO" id="GO:0005783">
    <property type="term" value="C:endoplasmic reticulum"/>
    <property type="evidence" value="ECO:0007669"/>
    <property type="project" value="TreeGrafter"/>
</dbReference>
<dbReference type="GO" id="GO:0016125">
    <property type="term" value="P:sterol metabolic process"/>
    <property type="evidence" value="ECO:0007669"/>
    <property type="project" value="TreeGrafter"/>
</dbReference>
<keyword evidence="3" id="KW-0408">Iron</keyword>
<keyword evidence="5" id="KW-1185">Reference proteome</keyword>
<dbReference type="InterPro" id="IPR001128">
    <property type="entry name" value="Cyt_P450"/>
</dbReference>
<comment type="similarity">
    <text evidence="1">Belongs to the cytochrome P450 family.</text>
</comment>
<dbReference type="OrthoDB" id="1470350at2759"/>
<gene>
    <name evidence="4" type="ORF">CFOL_v3_30367</name>
</gene>
<dbReference type="GO" id="GO:0051777">
    <property type="term" value="F:ent-kaurenoic acid monooxygenase activity"/>
    <property type="evidence" value="ECO:0007669"/>
    <property type="project" value="TreeGrafter"/>
</dbReference>
<dbReference type="GO" id="GO:0016132">
    <property type="term" value="P:brassinosteroid biosynthetic process"/>
    <property type="evidence" value="ECO:0007669"/>
    <property type="project" value="TreeGrafter"/>
</dbReference>
<dbReference type="GO" id="GO:0005506">
    <property type="term" value="F:iron ion binding"/>
    <property type="evidence" value="ECO:0007669"/>
    <property type="project" value="InterPro"/>
</dbReference>
<name>A0A1Q3D3F3_CEPFO</name>
<sequence>MLNQQCRFRHAGIYKAFMFGNPSVIVTTPETCKRILNNDDAFKPGWPTSTMELIGKKSFVGISHEEHNRLRHLTAAPVNGYEALSVYTQYKEENMKSALEWANMEKLEFLTQFRKLTFMIIMYIFLNLESEHLMEALEKEYTVLNYGIRAMAINFPGFDYYKALKARKNLVGVLQSIVGKRRNQKKGYRLTKKKDMMDSLLDVENQNGRKLSDEEIIDVLIIYLNAGHESSDHAMM</sequence>
<dbReference type="PANTHER" id="PTHR24286">
    <property type="entry name" value="CYTOCHROME P450 26"/>
    <property type="match status" value="1"/>
</dbReference>
<dbReference type="InterPro" id="IPR036396">
    <property type="entry name" value="Cyt_P450_sf"/>
</dbReference>
<dbReference type="GO" id="GO:0020037">
    <property type="term" value="F:heme binding"/>
    <property type="evidence" value="ECO:0007669"/>
    <property type="project" value="InterPro"/>
</dbReference>
<dbReference type="STRING" id="3775.A0A1Q3D3F3"/>
<organism evidence="4 5">
    <name type="scientific">Cephalotus follicularis</name>
    <name type="common">Albany pitcher plant</name>
    <dbReference type="NCBI Taxonomy" id="3775"/>
    <lineage>
        <taxon>Eukaryota</taxon>
        <taxon>Viridiplantae</taxon>
        <taxon>Streptophyta</taxon>
        <taxon>Embryophyta</taxon>
        <taxon>Tracheophyta</taxon>
        <taxon>Spermatophyta</taxon>
        <taxon>Magnoliopsida</taxon>
        <taxon>eudicotyledons</taxon>
        <taxon>Gunneridae</taxon>
        <taxon>Pentapetalae</taxon>
        <taxon>rosids</taxon>
        <taxon>fabids</taxon>
        <taxon>Oxalidales</taxon>
        <taxon>Cephalotaceae</taxon>
        <taxon>Cephalotus</taxon>
    </lineage>
</organism>
<protein>
    <submittedName>
        <fullName evidence="4">p450 domain-containing protein</fullName>
    </submittedName>
</protein>
<keyword evidence="2" id="KW-0479">Metal-binding</keyword>
<evidence type="ECO:0000256" key="2">
    <source>
        <dbReference type="ARBA" id="ARBA00022723"/>
    </source>
</evidence>
<evidence type="ECO:0000256" key="3">
    <source>
        <dbReference type="ARBA" id="ARBA00023004"/>
    </source>
</evidence>
<dbReference type="EMBL" id="BDDD01004103">
    <property type="protein sequence ID" value="GAV86941.1"/>
    <property type="molecule type" value="Genomic_DNA"/>
</dbReference>